<dbReference type="Proteomes" id="UP000000268">
    <property type="component" value="Chromosome"/>
</dbReference>
<proteinExistence type="predicted"/>
<keyword evidence="2" id="KW-1185">Reference proteome</keyword>
<sequence>MKRLEKDKLRLMYFNIQSTKLCLSFLEENRQFVENTLLMLGKCCRNCSNSEPSGKTVE</sequence>
<dbReference type="EMBL" id="CP000828">
    <property type="protein sequence ID" value="ABW29020.1"/>
    <property type="molecule type" value="Genomic_DNA"/>
</dbReference>
<dbReference type="AlphaFoldDB" id="B0C9K7"/>
<evidence type="ECO:0000313" key="1">
    <source>
        <dbReference type="EMBL" id="ABW29020.1"/>
    </source>
</evidence>
<organism evidence="1 2">
    <name type="scientific">Acaryochloris marina (strain MBIC 11017)</name>
    <dbReference type="NCBI Taxonomy" id="329726"/>
    <lineage>
        <taxon>Bacteria</taxon>
        <taxon>Bacillati</taxon>
        <taxon>Cyanobacteriota</taxon>
        <taxon>Cyanophyceae</taxon>
        <taxon>Acaryochloridales</taxon>
        <taxon>Acaryochloridaceae</taxon>
        <taxon>Acaryochloris</taxon>
    </lineage>
</organism>
<gene>
    <name evidence="1" type="ordered locus">AM1_4037</name>
</gene>
<accession>B0C9K7</accession>
<dbReference type="HOGENOM" id="CLU_2968664_0_0_3"/>
<protein>
    <submittedName>
        <fullName evidence="1">Uncharacterized protein</fullName>
    </submittedName>
</protein>
<evidence type="ECO:0000313" key="2">
    <source>
        <dbReference type="Proteomes" id="UP000000268"/>
    </source>
</evidence>
<reference evidence="1 2" key="1">
    <citation type="journal article" date="2008" name="Proc. Natl. Acad. Sci. U.S.A.">
        <title>Niche adaptation and genome expansion in the chlorophyll d-producing cyanobacterium Acaryochloris marina.</title>
        <authorList>
            <person name="Swingley W.D."/>
            <person name="Chen M."/>
            <person name="Cheung P.C."/>
            <person name="Conrad A.L."/>
            <person name="Dejesa L.C."/>
            <person name="Hao J."/>
            <person name="Honchak B.M."/>
            <person name="Karbach L.E."/>
            <person name="Kurdoglu A."/>
            <person name="Lahiri S."/>
            <person name="Mastrian S.D."/>
            <person name="Miyashita H."/>
            <person name="Page L."/>
            <person name="Ramakrishna P."/>
            <person name="Satoh S."/>
            <person name="Sattley W.M."/>
            <person name="Shimada Y."/>
            <person name="Taylor H.L."/>
            <person name="Tomo T."/>
            <person name="Tsuchiya T."/>
            <person name="Wang Z.T."/>
            <person name="Raymond J."/>
            <person name="Mimuro M."/>
            <person name="Blankenship R.E."/>
            <person name="Touchman J.W."/>
        </authorList>
    </citation>
    <scope>NUCLEOTIDE SEQUENCE [LARGE SCALE GENOMIC DNA]</scope>
    <source>
        <strain evidence="2">MBIC 11017</strain>
    </source>
</reference>
<dbReference type="KEGG" id="amr:AM1_4037"/>
<name>B0C9K7_ACAM1</name>